<protein>
    <recommendedName>
        <fullName evidence="6">Amine oxidase</fullName>
        <ecNumber evidence="6">1.4.3.-</ecNumber>
    </recommendedName>
</protein>
<dbReference type="InterPro" id="IPR002937">
    <property type="entry name" value="Amino_oxidase"/>
</dbReference>
<dbReference type="InterPro" id="IPR001613">
    <property type="entry name" value="Flavin_amine_oxidase"/>
</dbReference>
<dbReference type="Pfam" id="PF01593">
    <property type="entry name" value="Amino_oxidase"/>
    <property type="match status" value="1"/>
</dbReference>
<dbReference type="InterPro" id="IPR050703">
    <property type="entry name" value="Flavin_MAO"/>
</dbReference>
<evidence type="ECO:0000313" key="9">
    <source>
        <dbReference type="Proteomes" id="UP001194746"/>
    </source>
</evidence>
<gene>
    <name evidence="8" type="ORF">FE257_002863</name>
</gene>
<feature type="domain" description="Amine oxidase" evidence="7">
    <location>
        <begin position="20"/>
        <end position="467"/>
    </location>
</feature>
<reference evidence="8" key="1">
    <citation type="journal article" date="2019" name="Beilstein J. Org. Chem.">
        <title>Nanangenines: drimane sesquiterpenoids as the dominant metabolite cohort of a novel Australian fungus, Aspergillus nanangensis.</title>
        <authorList>
            <person name="Lacey H.J."/>
            <person name="Gilchrist C.L.M."/>
            <person name="Crombie A."/>
            <person name="Kalaitzis J.A."/>
            <person name="Vuong D."/>
            <person name="Rutledge P.J."/>
            <person name="Turner P."/>
            <person name="Pitt J.I."/>
            <person name="Lacey E."/>
            <person name="Chooi Y.H."/>
            <person name="Piggott A.M."/>
        </authorList>
    </citation>
    <scope>NUCLEOTIDE SEQUENCE</scope>
    <source>
        <strain evidence="8">MST-FP2251</strain>
    </source>
</reference>
<dbReference type="EMBL" id="VCAU01000015">
    <property type="protein sequence ID" value="KAF9891900.1"/>
    <property type="molecule type" value="Genomic_DNA"/>
</dbReference>
<evidence type="ECO:0000256" key="2">
    <source>
        <dbReference type="ARBA" id="ARBA00005995"/>
    </source>
</evidence>
<dbReference type="PANTHER" id="PTHR43563">
    <property type="entry name" value="AMINE OXIDASE"/>
    <property type="match status" value="1"/>
</dbReference>
<feature type="binding site" evidence="5">
    <location>
        <position position="357"/>
    </location>
    <ligand>
        <name>substrate</name>
    </ligand>
</feature>
<name>A0AAD4CSI1_ASPNN</name>
<evidence type="ECO:0000259" key="7">
    <source>
        <dbReference type="Pfam" id="PF01593"/>
    </source>
</evidence>
<dbReference type="Proteomes" id="UP001194746">
    <property type="component" value="Unassembled WGS sequence"/>
</dbReference>
<evidence type="ECO:0000313" key="8">
    <source>
        <dbReference type="EMBL" id="KAF9891900.1"/>
    </source>
</evidence>
<comment type="caution">
    <text evidence="8">The sequence shown here is derived from an EMBL/GenBank/DDBJ whole genome shotgun (WGS) entry which is preliminary data.</text>
</comment>
<proteinExistence type="inferred from homology"/>
<dbReference type="PANTHER" id="PTHR43563:SF14">
    <property type="entry name" value="AMINE OXIDASE"/>
    <property type="match status" value="1"/>
</dbReference>
<dbReference type="InterPro" id="IPR036188">
    <property type="entry name" value="FAD/NAD-bd_sf"/>
</dbReference>
<accession>A0AAD4CSI1</accession>
<dbReference type="GO" id="GO:0097621">
    <property type="term" value="F:monoamine oxidase activity"/>
    <property type="evidence" value="ECO:0007669"/>
    <property type="project" value="UniProtKB-EC"/>
</dbReference>
<keyword evidence="3 6" id="KW-0560">Oxidoreductase</keyword>
<dbReference type="PRINTS" id="PR00757">
    <property type="entry name" value="AMINEOXDASEF"/>
</dbReference>
<comment type="cofactor">
    <cofactor evidence="1 6">
        <name>FAD</name>
        <dbReference type="ChEBI" id="CHEBI:57692"/>
    </cofactor>
</comment>
<dbReference type="EC" id="1.4.3.-" evidence="6"/>
<sequence>MSDSTATNKLYDVIIIGAGLSGLQAASSLRAAGRDICVLEATDRVGGKTLSVQSTEDGFNDLGAAWINDTSQSEMYQLFERYGIHGEVQYTQGDNVYNSTSSPGGAIRVPYGMIPEGEETISKVISACIAATDKVRLDDPGYSEEAWKLDQITFTEFCTRDMSSKDEALVAEAFATAVTDALLGVAADELSALCMMHYFKCGTGILNLLSDLKDGGQHLRAREGMQTISKRMAGELGSDTIHLQTPVTSVDQSASRGHCTVKTAIGEVFTSRHVVLSIPTTLYHTIKFTPSLPSAKASLGHSTIMGDYSKMIFLFSEPWWRHAGLTGTLDDDDPSRPISFSRDTSIPDDNQWSITCFIVGNRARRWSELSKEERQDQAWKQFTETFGSIVETVPLPTNTLEMIWKTQPFFWGAPCPVMPLEVLTTVGGELEAPFGNVHFVGAETSDVWRGYMEGAVRSGKRGAEEVLEALR</sequence>
<evidence type="ECO:0000256" key="1">
    <source>
        <dbReference type="ARBA" id="ARBA00001974"/>
    </source>
</evidence>
<evidence type="ECO:0000256" key="6">
    <source>
        <dbReference type="RuleBase" id="RU362067"/>
    </source>
</evidence>
<comment type="catalytic activity">
    <reaction evidence="4">
        <text>a secondary aliphatic amine + O2 + H2O = a primary amine + an aldehyde + H2O2</text>
        <dbReference type="Rhea" id="RHEA:26414"/>
        <dbReference type="ChEBI" id="CHEBI:15377"/>
        <dbReference type="ChEBI" id="CHEBI:15379"/>
        <dbReference type="ChEBI" id="CHEBI:16240"/>
        <dbReference type="ChEBI" id="CHEBI:17478"/>
        <dbReference type="ChEBI" id="CHEBI:58855"/>
        <dbReference type="ChEBI" id="CHEBI:65296"/>
        <dbReference type="EC" id="1.4.3.4"/>
    </reaction>
</comment>
<feature type="binding site" evidence="5">
    <location>
        <position position="247"/>
    </location>
    <ligand>
        <name>FAD</name>
        <dbReference type="ChEBI" id="CHEBI:57692"/>
    </ligand>
</feature>
<keyword evidence="9" id="KW-1185">Reference proteome</keyword>
<keyword evidence="6" id="KW-0285">Flavoprotein</keyword>
<dbReference type="SUPFAM" id="SSF54373">
    <property type="entry name" value="FAD-linked reductases, C-terminal domain"/>
    <property type="match status" value="1"/>
</dbReference>
<feature type="binding site" evidence="5">
    <location>
        <position position="21"/>
    </location>
    <ligand>
        <name>FAD</name>
        <dbReference type="ChEBI" id="CHEBI:57692"/>
    </ligand>
</feature>
<evidence type="ECO:0000256" key="5">
    <source>
        <dbReference type="PIRSR" id="PIRSR601613-1"/>
    </source>
</evidence>
<evidence type="ECO:0000256" key="3">
    <source>
        <dbReference type="ARBA" id="ARBA00023002"/>
    </source>
</evidence>
<keyword evidence="6" id="KW-0274">FAD</keyword>
<feature type="binding site" evidence="5">
    <location>
        <position position="443"/>
    </location>
    <ligand>
        <name>FAD</name>
        <dbReference type="ChEBI" id="CHEBI:57692"/>
    </ligand>
</feature>
<reference evidence="8" key="2">
    <citation type="submission" date="2020-02" db="EMBL/GenBank/DDBJ databases">
        <authorList>
            <person name="Gilchrist C.L.M."/>
            <person name="Chooi Y.-H."/>
        </authorList>
    </citation>
    <scope>NUCLEOTIDE SEQUENCE</scope>
    <source>
        <strain evidence="8">MST-FP2251</strain>
    </source>
</reference>
<dbReference type="Gene3D" id="1.10.405.10">
    <property type="entry name" value="Guanine Nucleotide Dissociation Inhibitor, domain 1"/>
    <property type="match status" value="1"/>
</dbReference>
<dbReference type="Gene3D" id="3.90.660.10">
    <property type="match status" value="1"/>
</dbReference>
<evidence type="ECO:0000256" key="4">
    <source>
        <dbReference type="ARBA" id="ARBA00048448"/>
    </source>
</evidence>
<dbReference type="AlphaFoldDB" id="A0AAD4CSI1"/>
<feature type="binding site" evidence="5">
    <location>
        <begin position="40"/>
        <end position="41"/>
    </location>
    <ligand>
        <name>FAD</name>
        <dbReference type="ChEBI" id="CHEBI:57692"/>
    </ligand>
</feature>
<dbReference type="SUPFAM" id="SSF51905">
    <property type="entry name" value="FAD/NAD(P)-binding domain"/>
    <property type="match status" value="1"/>
</dbReference>
<dbReference type="Gene3D" id="3.50.50.60">
    <property type="entry name" value="FAD/NAD(P)-binding domain"/>
    <property type="match status" value="1"/>
</dbReference>
<organism evidence="8 9">
    <name type="scientific">Aspergillus nanangensis</name>
    <dbReference type="NCBI Taxonomy" id="2582783"/>
    <lineage>
        <taxon>Eukaryota</taxon>
        <taxon>Fungi</taxon>
        <taxon>Dikarya</taxon>
        <taxon>Ascomycota</taxon>
        <taxon>Pezizomycotina</taxon>
        <taxon>Eurotiomycetes</taxon>
        <taxon>Eurotiomycetidae</taxon>
        <taxon>Eurotiales</taxon>
        <taxon>Aspergillaceae</taxon>
        <taxon>Aspergillus</taxon>
        <taxon>Aspergillus subgen. Circumdati</taxon>
    </lineage>
</organism>
<comment type="similarity">
    <text evidence="2 6">Belongs to the flavin monoamine oxidase family.</text>
</comment>